<keyword evidence="4" id="KW-1185">Reference proteome</keyword>
<evidence type="ECO:0000313" key="3">
    <source>
        <dbReference type="EMBL" id="QHI39074.1"/>
    </source>
</evidence>
<keyword evidence="1" id="KW-1133">Transmembrane helix</keyword>
<name>A0A7L4ZUL8_9FLAO</name>
<dbReference type="RefSeq" id="WP_160131581.1">
    <property type="nucleotide sequence ID" value="NZ_CP019288.1"/>
</dbReference>
<dbReference type="InterPro" id="IPR025646">
    <property type="entry name" value="DUF4350"/>
</dbReference>
<reference evidence="3 4" key="1">
    <citation type="journal article" date="2013" name="Int. J. Syst. Evol. Microbiol.">
        <title>Kordia antarctica sp. nov., isolated from Antarctic seawater.</title>
        <authorList>
            <person name="Baek K."/>
            <person name="Choi A."/>
            <person name="Kang I."/>
            <person name="Lee K."/>
            <person name="Cho J.C."/>
        </authorList>
    </citation>
    <scope>NUCLEOTIDE SEQUENCE [LARGE SCALE GENOMIC DNA]</scope>
    <source>
        <strain evidence="3 4">IMCC3317</strain>
    </source>
</reference>
<evidence type="ECO:0000259" key="2">
    <source>
        <dbReference type="Pfam" id="PF14258"/>
    </source>
</evidence>
<dbReference type="OrthoDB" id="1111222at2"/>
<accession>A0A7L4ZUL8</accession>
<proteinExistence type="predicted"/>
<evidence type="ECO:0000313" key="4">
    <source>
        <dbReference type="Proteomes" id="UP000464657"/>
    </source>
</evidence>
<dbReference type="KEGG" id="kan:IMCC3317_44750"/>
<organism evidence="3 4">
    <name type="scientific">Kordia antarctica</name>
    <dbReference type="NCBI Taxonomy" id="1218801"/>
    <lineage>
        <taxon>Bacteria</taxon>
        <taxon>Pseudomonadati</taxon>
        <taxon>Bacteroidota</taxon>
        <taxon>Flavobacteriia</taxon>
        <taxon>Flavobacteriales</taxon>
        <taxon>Flavobacteriaceae</taxon>
        <taxon>Kordia</taxon>
    </lineage>
</organism>
<dbReference type="EMBL" id="CP019288">
    <property type="protein sequence ID" value="QHI39074.1"/>
    <property type="molecule type" value="Genomic_DNA"/>
</dbReference>
<gene>
    <name evidence="3" type="ORF">IMCC3317_44750</name>
</gene>
<dbReference type="Proteomes" id="UP000464657">
    <property type="component" value="Chromosome"/>
</dbReference>
<feature type="domain" description="DUF4350" evidence="2">
    <location>
        <begin position="88"/>
        <end position="232"/>
    </location>
</feature>
<evidence type="ECO:0000256" key="1">
    <source>
        <dbReference type="SAM" id="Phobius"/>
    </source>
</evidence>
<dbReference type="AlphaFoldDB" id="A0A7L4ZUL8"/>
<dbReference type="Pfam" id="PF14258">
    <property type="entry name" value="DUF4350"/>
    <property type="match status" value="1"/>
</dbReference>
<sequence>MSKRLKIYLGILIALILIAISVQMSKPTPIDWRETYDERQTNPYDLKIFHKELARTLEDGKIKNIYRSPYEFFNGKYDWETYTYKIKGSYVHISPDFYTDEASLNELLDFASEGNTIFLSTHEMPRYLKDSLGFSTKYEYQVSTKATLSFANRNLRDNEISYETGMKNIHFSKIDTLTTTPLGYQKFDNDSIYTNFIKVPHGDGSFLLHTQPAVFTNFHLLKDDHYKYSEGILGYLPDADIFFDSAYRVVDGKGDGKRDSSLRFILSEPALRWAWYLSLLFLLIFILFNVKRKQRIVKIVDPLENTTVDFTKTIGNLFYETKDHENVVRKKITYFLEHLRTEYLMNTQVLDEKFITRLRQKSGKPIEEIERLVKLLNILKKKIHFDQNDVLMITKAIENFRKKK</sequence>
<feature type="transmembrane region" description="Helical" evidence="1">
    <location>
        <begin position="273"/>
        <end position="290"/>
    </location>
</feature>
<keyword evidence="1" id="KW-0472">Membrane</keyword>
<keyword evidence="1" id="KW-0812">Transmembrane</keyword>
<protein>
    <recommendedName>
        <fullName evidence="2">DUF4350 domain-containing protein</fullName>
    </recommendedName>
</protein>